<evidence type="ECO:0000313" key="10">
    <source>
        <dbReference type="EMBL" id="ACF09792.1"/>
    </source>
</evidence>
<dbReference type="InterPro" id="IPR017985">
    <property type="entry name" value="MeTrfase_CN4_CS"/>
</dbReference>
<protein>
    <recommendedName>
        <fullName evidence="8">Type II methyltransferase</fullName>
        <ecNumber evidence="8">2.1.1.113</ecNumber>
    </recommendedName>
    <alternativeName>
        <fullName evidence="8">N-4 cytosine-specific methyltransferase</fullName>
    </alternativeName>
</protein>
<comment type="similarity">
    <text evidence="1">Belongs to the N(4)/N(6)-methyltransferase family. N(4) subfamily.</text>
</comment>
<dbReference type="Gene3D" id="3.40.50.150">
    <property type="entry name" value="Vaccinia Virus protein VP39"/>
    <property type="match status" value="1"/>
</dbReference>
<reference evidence="10" key="1">
    <citation type="journal article" date="2008" name="ISME J.">
        <title>Hindsight in the relative abundance, metabolic potential and genome dynamics of uncultivated marine archaea from comparative metagenomic analyses of bathypelagic plankton of different oceanic regions.</title>
        <authorList>
            <person name="Martin-Cuadrado A.B."/>
            <person name="Rodriguez-Valera F."/>
            <person name="Moreira D."/>
            <person name="Alba J.C."/>
            <person name="Ivars-Martinez E."/>
            <person name="Henn M.R."/>
            <person name="Talla E."/>
            <person name="Lopez-Garcia P."/>
        </authorList>
    </citation>
    <scope>NUCLEOTIDE SEQUENCE</scope>
</reference>
<dbReference type="GO" id="GO:0003677">
    <property type="term" value="F:DNA binding"/>
    <property type="evidence" value="ECO:0007669"/>
    <property type="project" value="UniProtKB-KW"/>
</dbReference>
<evidence type="ECO:0000256" key="2">
    <source>
        <dbReference type="ARBA" id="ARBA00022603"/>
    </source>
</evidence>
<dbReference type="InterPro" id="IPR002941">
    <property type="entry name" value="DNA_methylase_N4/N6"/>
</dbReference>
<keyword evidence="2 8" id="KW-0489">Methyltransferase</keyword>
<evidence type="ECO:0000256" key="1">
    <source>
        <dbReference type="ARBA" id="ARBA00010203"/>
    </source>
</evidence>
<dbReference type="GO" id="GO:0009307">
    <property type="term" value="P:DNA restriction-modification system"/>
    <property type="evidence" value="ECO:0007669"/>
    <property type="project" value="UniProtKB-KW"/>
</dbReference>
<reference evidence="10" key="2">
    <citation type="submission" date="2008-08" db="EMBL/GenBank/DDBJ databases">
        <authorList>
            <person name="Martin-Cuadrado A.-B."/>
            <person name="Rodriguez-Valera F."/>
            <person name="Moreira D."/>
            <person name="Alba J.-C."/>
            <person name="Ivars-Martinez E."/>
            <person name="Henn M.R."/>
            <person name="Talla E."/>
            <person name="Lopez-Garcia P."/>
        </authorList>
    </citation>
    <scope>NUCLEOTIDE SEQUENCE</scope>
</reference>
<dbReference type="InterPro" id="IPR029063">
    <property type="entry name" value="SAM-dependent_MTases_sf"/>
</dbReference>
<accession>B3V668</accession>
<evidence type="ECO:0000259" key="9">
    <source>
        <dbReference type="Pfam" id="PF01555"/>
    </source>
</evidence>
<evidence type="ECO:0000256" key="4">
    <source>
        <dbReference type="ARBA" id="ARBA00022691"/>
    </source>
</evidence>
<evidence type="ECO:0000256" key="5">
    <source>
        <dbReference type="ARBA" id="ARBA00022747"/>
    </source>
</evidence>
<dbReference type="Pfam" id="PF01555">
    <property type="entry name" value="N6_N4_Mtase"/>
    <property type="match status" value="1"/>
</dbReference>
<name>B3V668_9ARCH</name>
<dbReference type="GO" id="GO:0008170">
    <property type="term" value="F:N-methyltransferase activity"/>
    <property type="evidence" value="ECO:0007669"/>
    <property type="project" value="InterPro"/>
</dbReference>
<proteinExistence type="inferred from homology"/>
<dbReference type="PRINTS" id="PR00508">
    <property type="entry name" value="S21N4MTFRASE"/>
</dbReference>
<evidence type="ECO:0000256" key="7">
    <source>
        <dbReference type="ARBA" id="ARBA00049120"/>
    </source>
</evidence>
<evidence type="ECO:0000256" key="3">
    <source>
        <dbReference type="ARBA" id="ARBA00022679"/>
    </source>
</evidence>
<dbReference type="GO" id="GO:0015667">
    <property type="term" value="F:site-specific DNA-methyltransferase (cytosine-N4-specific) activity"/>
    <property type="evidence" value="ECO:0007669"/>
    <property type="project" value="UniProtKB-EC"/>
</dbReference>
<evidence type="ECO:0000256" key="8">
    <source>
        <dbReference type="RuleBase" id="RU362026"/>
    </source>
</evidence>
<organism evidence="10">
    <name type="scientific">uncultured marine crenarchaeote KM3-153-F8</name>
    <dbReference type="NCBI Taxonomy" id="526665"/>
    <lineage>
        <taxon>Archaea</taxon>
        <taxon>Nitrososphaerota</taxon>
        <taxon>Nitrososphaeria</taxon>
        <taxon>Nitrosopumilales</taxon>
        <taxon>environmental samples</taxon>
    </lineage>
</organism>
<dbReference type="EC" id="2.1.1.113" evidence="8"/>
<comment type="catalytic activity">
    <reaction evidence="7 8">
        <text>a 2'-deoxycytidine in DNA + S-adenosyl-L-methionine = an N(4)-methyl-2'-deoxycytidine in DNA + S-adenosyl-L-homocysteine + H(+)</text>
        <dbReference type="Rhea" id="RHEA:16857"/>
        <dbReference type="Rhea" id="RHEA-COMP:11369"/>
        <dbReference type="Rhea" id="RHEA-COMP:13674"/>
        <dbReference type="ChEBI" id="CHEBI:15378"/>
        <dbReference type="ChEBI" id="CHEBI:57856"/>
        <dbReference type="ChEBI" id="CHEBI:59789"/>
        <dbReference type="ChEBI" id="CHEBI:85452"/>
        <dbReference type="ChEBI" id="CHEBI:137933"/>
        <dbReference type="EC" id="2.1.1.113"/>
    </reaction>
</comment>
<feature type="domain" description="DNA methylase N-4/N-6" evidence="9">
    <location>
        <begin position="28"/>
        <end position="241"/>
    </location>
</feature>
<keyword evidence="6" id="KW-0238">DNA-binding</keyword>
<dbReference type="SUPFAM" id="SSF53335">
    <property type="entry name" value="S-adenosyl-L-methionine-dependent methyltransferases"/>
    <property type="match status" value="1"/>
</dbReference>
<dbReference type="AlphaFoldDB" id="B3V668"/>
<dbReference type="GO" id="GO:0032259">
    <property type="term" value="P:methylation"/>
    <property type="evidence" value="ECO:0007669"/>
    <property type="project" value="UniProtKB-KW"/>
</dbReference>
<dbReference type="InterPro" id="IPR001091">
    <property type="entry name" value="RM_Methyltransferase"/>
</dbReference>
<keyword evidence="4 8" id="KW-0949">S-adenosyl-L-methionine</keyword>
<keyword evidence="5 8" id="KW-0680">Restriction system</keyword>
<dbReference type="PROSITE" id="PS00093">
    <property type="entry name" value="N4_MTASE"/>
    <property type="match status" value="1"/>
</dbReference>
<dbReference type="REBASE" id="32140">
    <property type="entry name" value="M.UmaF8ORFAP"/>
</dbReference>
<evidence type="ECO:0000256" key="6">
    <source>
        <dbReference type="ARBA" id="ARBA00023125"/>
    </source>
</evidence>
<keyword evidence="3" id="KW-0808">Transferase</keyword>
<dbReference type="EMBL" id="EU686631">
    <property type="protein sequence ID" value="ACF09792.1"/>
    <property type="molecule type" value="Genomic_DNA"/>
</dbReference>
<sequence>MQSRIELINRVNCGDVMELMSHIPSNSVHLAITSPPYNVGIEYDKHDDKMNYEQYLDWLSKIWRETKRVLKDGGRFALNIGPTGIRDFKPLHHDSANILRKLGFIFRTEILWYKQTMLKRTAWGSWKSPSNPHIIPSWEYVLIFSKKSLKLEGDNTKADITKQEFLNCSDGYWKIAPEKKRNKHPAPFPEELIYRLIKYYSFKDNTVLDMFGGTGTVAYVAKKNQRNFIHIDISKEYCETASDRLETLQ</sequence>